<dbReference type="Pfam" id="PF00005">
    <property type="entry name" value="ABC_tran"/>
    <property type="match status" value="1"/>
</dbReference>
<feature type="transmembrane region" description="Helical" evidence="9">
    <location>
        <begin position="179"/>
        <end position="201"/>
    </location>
</feature>
<evidence type="ECO:0000313" key="13">
    <source>
        <dbReference type="Proteomes" id="UP000006015"/>
    </source>
</evidence>
<accession>A0ABN0AD08</accession>
<keyword evidence="3" id="KW-1003">Cell membrane</keyword>
<dbReference type="SUPFAM" id="SSF161098">
    <property type="entry name" value="MetI-like"/>
    <property type="match status" value="1"/>
</dbReference>
<dbReference type="InterPro" id="IPR003439">
    <property type="entry name" value="ABC_transporter-like_ATP-bd"/>
</dbReference>
<evidence type="ECO:0000313" key="12">
    <source>
        <dbReference type="EMBL" id="EFG80654.1"/>
    </source>
</evidence>
<keyword evidence="5" id="KW-0547">Nucleotide-binding</keyword>
<keyword evidence="7 9" id="KW-1133">Transmembrane helix</keyword>
<comment type="caution">
    <text evidence="12">The sequence shown here is derived from an EMBL/GenBank/DDBJ whole genome shotgun (WGS) entry which is preliminary data.</text>
</comment>
<dbReference type="InterPro" id="IPR003593">
    <property type="entry name" value="AAA+_ATPase"/>
</dbReference>
<feature type="transmembrane region" description="Helical" evidence="9">
    <location>
        <begin position="60"/>
        <end position="81"/>
    </location>
</feature>
<feature type="domain" description="ABC transmembrane type-1" evidence="11">
    <location>
        <begin position="56"/>
        <end position="258"/>
    </location>
</feature>
<protein>
    <submittedName>
        <fullName evidence="12">ABC transporter, ATP-binding protein</fullName>
    </submittedName>
</protein>
<dbReference type="SUPFAM" id="SSF52540">
    <property type="entry name" value="P-loop containing nucleoside triphosphate hydrolases"/>
    <property type="match status" value="1"/>
</dbReference>
<dbReference type="Proteomes" id="UP000006015">
    <property type="component" value="Unassembled WGS sequence"/>
</dbReference>
<feature type="transmembrane region" description="Helical" evidence="9">
    <location>
        <begin position="12"/>
        <end position="40"/>
    </location>
</feature>
<evidence type="ECO:0000256" key="9">
    <source>
        <dbReference type="RuleBase" id="RU363032"/>
    </source>
</evidence>
<sequence length="632" mass="65930">MSAQLHAVRQKVPVLFVAIGIVAIAYIGLPVIALALRVPWAEFATIATDPSTVELLKTTLAAAAWSTVIATVLGTALALWLSQLRRGASAVRLLVYLPLAMPPVVSGLALTALIGRRGLFAPVLDFLGWGFAFAFPGVVAAHVFVTLPFVVVAVDSALRQIDSEITASARGVGIGQWTILGRITLPTIAPAIVTGLGLAFARSLGEFGTTITFAGSMPGVTRTLPLGIYLEREVSADNAYALSAILIGIAVLSLIVAGIPMFFGRKPAQRAHILDEMDIEALRQLTKPSGISPEITVTSNGTTTHFPAGETTAIVGMNGCGKTTLVSLIAGRLTSANFQLHDDVDIVLQTQNPALPKISTVHQAITMVTKSSAQTDALLDAAGLAPLRNIRVSTLSGGQAAQVALVRALAAKPTALILDEPLAAIDVASAARWRRFLHATSTDRTTLMITHNALDIAGLSHNIAVLEGGRVVAFGDTTEILSVPPTAFVADLAGLNRLQGTIQSIDDEGHAIIDSHNQDIHGVLEFSPTLSTNNVAPTGLGTAGQAATAVFSPYDVQLHLDPLRAGSGVTTIRGTIHSVTADSLSQLRVSVRVGDELITVPVPAGPALDAAINSLEEVACTIDATKVRVYQH</sequence>
<evidence type="ECO:0000256" key="6">
    <source>
        <dbReference type="ARBA" id="ARBA00022840"/>
    </source>
</evidence>
<dbReference type="EMBL" id="ADNS01000027">
    <property type="protein sequence ID" value="EFG80654.1"/>
    <property type="molecule type" value="Genomic_DNA"/>
</dbReference>
<evidence type="ECO:0000256" key="7">
    <source>
        <dbReference type="ARBA" id="ARBA00022989"/>
    </source>
</evidence>
<feature type="transmembrane region" description="Helical" evidence="9">
    <location>
        <begin position="93"/>
        <end position="114"/>
    </location>
</feature>
<dbReference type="PANTHER" id="PTHR30183:SF3">
    <property type="entry name" value="MOLYBDENUM TRANSPORT SYSTEM PERMEASE PROTEIN MODB"/>
    <property type="match status" value="1"/>
</dbReference>
<keyword evidence="2 9" id="KW-0813">Transport</keyword>
<evidence type="ECO:0000259" key="10">
    <source>
        <dbReference type="PROSITE" id="PS50893"/>
    </source>
</evidence>
<dbReference type="SMART" id="SM00382">
    <property type="entry name" value="AAA"/>
    <property type="match status" value="1"/>
</dbReference>
<dbReference type="PANTHER" id="PTHR30183">
    <property type="entry name" value="MOLYBDENUM TRANSPORT SYSTEM PERMEASE PROTEIN MODB"/>
    <property type="match status" value="1"/>
</dbReference>
<dbReference type="InterPro" id="IPR027417">
    <property type="entry name" value="P-loop_NTPase"/>
</dbReference>
<dbReference type="InterPro" id="IPR035906">
    <property type="entry name" value="MetI-like_sf"/>
</dbReference>
<gene>
    <name evidence="12" type="ORF">HMPREF0281_02019</name>
</gene>
<dbReference type="SUPFAM" id="SSF50331">
    <property type="entry name" value="MOP-like"/>
    <property type="match status" value="1"/>
</dbReference>
<keyword evidence="4 9" id="KW-0812">Transmembrane</keyword>
<keyword evidence="6 12" id="KW-0067">ATP-binding</keyword>
<evidence type="ECO:0000256" key="2">
    <source>
        <dbReference type="ARBA" id="ARBA00022448"/>
    </source>
</evidence>
<dbReference type="Gene3D" id="3.40.50.300">
    <property type="entry name" value="P-loop containing nucleotide triphosphate hydrolases"/>
    <property type="match status" value="1"/>
</dbReference>
<dbReference type="Gene3D" id="1.10.3720.10">
    <property type="entry name" value="MetI-like"/>
    <property type="match status" value="1"/>
</dbReference>
<evidence type="ECO:0000256" key="8">
    <source>
        <dbReference type="ARBA" id="ARBA00023136"/>
    </source>
</evidence>
<dbReference type="PROSITE" id="PS50928">
    <property type="entry name" value="ABC_TM1"/>
    <property type="match status" value="1"/>
</dbReference>
<name>A0ABN0AD08_CORAM</name>
<feature type="transmembrane region" description="Helical" evidence="9">
    <location>
        <begin position="239"/>
        <end position="263"/>
    </location>
</feature>
<evidence type="ECO:0000256" key="3">
    <source>
        <dbReference type="ARBA" id="ARBA00022475"/>
    </source>
</evidence>
<feature type="transmembrane region" description="Helical" evidence="9">
    <location>
        <begin position="126"/>
        <end position="158"/>
    </location>
</feature>
<evidence type="ECO:0000259" key="11">
    <source>
        <dbReference type="PROSITE" id="PS50928"/>
    </source>
</evidence>
<keyword evidence="8 9" id="KW-0472">Membrane</keyword>
<keyword evidence="13" id="KW-1185">Reference proteome</keyword>
<comment type="subcellular location">
    <subcellularLocation>
        <location evidence="1 9">Cell membrane</location>
        <topology evidence="1 9">Multi-pass membrane protein</topology>
    </subcellularLocation>
</comment>
<evidence type="ECO:0000256" key="5">
    <source>
        <dbReference type="ARBA" id="ARBA00022741"/>
    </source>
</evidence>
<dbReference type="CDD" id="cd06261">
    <property type="entry name" value="TM_PBP2"/>
    <property type="match status" value="1"/>
</dbReference>
<dbReference type="InterPro" id="IPR000515">
    <property type="entry name" value="MetI-like"/>
</dbReference>
<evidence type="ECO:0000256" key="1">
    <source>
        <dbReference type="ARBA" id="ARBA00004651"/>
    </source>
</evidence>
<feature type="domain" description="ABC transporter" evidence="10">
    <location>
        <begin position="274"/>
        <end position="493"/>
    </location>
</feature>
<organism evidence="12 13">
    <name type="scientific">Corynebacterium ammoniagenes DSM 20306</name>
    <dbReference type="NCBI Taxonomy" id="649754"/>
    <lineage>
        <taxon>Bacteria</taxon>
        <taxon>Bacillati</taxon>
        <taxon>Actinomycetota</taxon>
        <taxon>Actinomycetes</taxon>
        <taxon>Mycobacteriales</taxon>
        <taxon>Corynebacteriaceae</taxon>
        <taxon>Corynebacterium</taxon>
    </lineage>
</organism>
<reference evidence="12 13" key="1">
    <citation type="submission" date="2010-04" db="EMBL/GenBank/DDBJ databases">
        <authorList>
            <person name="Weinstock G."/>
            <person name="Sodergren E."/>
            <person name="Clifton S."/>
            <person name="Fulton L."/>
            <person name="Fulton B."/>
            <person name="Courtney L."/>
            <person name="Fronick C."/>
            <person name="Harrison M."/>
            <person name="Strong C."/>
            <person name="Farmer C."/>
            <person name="Delahaunty K."/>
            <person name="Markovic C."/>
            <person name="Hall O."/>
            <person name="Minx P."/>
            <person name="Tomlinson C."/>
            <person name="Mitreva M."/>
            <person name="Hou S."/>
            <person name="Wollam A."/>
            <person name="Pepin K.H."/>
            <person name="Johnson M."/>
            <person name="Bhonagiri V."/>
            <person name="Zhang X."/>
            <person name="Suruliraj S."/>
            <person name="Warren W."/>
            <person name="Chinwalla A."/>
            <person name="Mardis E.R."/>
            <person name="Wilson R.K."/>
        </authorList>
    </citation>
    <scope>NUCLEOTIDE SEQUENCE [LARGE SCALE GENOMIC DNA]</scope>
    <source>
        <strain evidence="12 13">DSM 20306</strain>
    </source>
</reference>
<comment type="similarity">
    <text evidence="9">Belongs to the binding-protein-dependent transport system permease family.</text>
</comment>
<proteinExistence type="inferred from homology"/>
<evidence type="ECO:0000256" key="4">
    <source>
        <dbReference type="ARBA" id="ARBA00022692"/>
    </source>
</evidence>
<dbReference type="PROSITE" id="PS50893">
    <property type="entry name" value="ABC_TRANSPORTER_2"/>
    <property type="match status" value="1"/>
</dbReference>
<dbReference type="GO" id="GO:0005524">
    <property type="term" value="F:ATP binding"/>
    <property type="evidence" value="ECO:0007669"/>
    <property type="project" value="UniProtKB-KW"/>
</dbReference>
<dbReference type="InterPro" id="IPR008995">
    <property type="entry name" value="Mo/tungstate-bd_C_term_dom"/>
</dbReference>
<dbReference type="Pfam" id="PF00528">
    <property type="entry name" value="BPD_transp_1"/>
    <property type="match status" value="1"/>
</dbReference>